<evidence type="ECO:0000313" key="2">
    <source>
        <dbReference type="Proteomes" id="UP000703269"/>
    </source>
</evidence>
<dbReference type="AlphaFoldDB" id="A0A9P3GIP6"/>
<gene>
    <name evidence="1" type="ORF">PsYK624_105190</name>
</gene>
<sequence>MATSAQLVSRPAYRAMPNSTPITGVDIPPFTVPFEKVGAYLHMPPQDLVYSPPPSPTKINSIPRFESPGFLDGTPSLLDESLPSTISSPSLAHTPMPYATTRVPRQDSASFVGLGISGVFSNDGSVFDGMGVLPKRDESDELGFFMDESSQRSADEYSYAQASYPEQQEDAWRRRMSATTELFSQFGINTAAGLWSPRTQPLGCSSPADRAQTMVASPTLPAEPETDDVFYTRSPTFDSPLMRQDVLEWLQAAPALK</sequence>
<dbReference type="EMBL" id="BPQB01000039">
    <property type="protein sequence ID" value="GJE94350.1"/>
    <property type="molecule type" value="Genomic_DNA"/>
</dbReference>
<dbReference type="OrthoDB" id="2803100at2759"/>
<evidence type="ECO:0000313" key="1">
    <source>
        <dbReference type="EMBL" id="GJE94350.1"/>
    </source>
</evidence>
<accession>A0A9P3GIP6</accession>
<dbReference type="Proteomes" id="UP000703269">
    <property type="component" value="Unassembled WGS sequence"/>
</dbReference>
<proteinExistence type="predicted"/>
<name>A0A9P3GIP6_9APHY</name>
<organism evidence="1 2">
    <name type="scientific">Phanerochaete sordida</name>
    <dbReference type="NCBI Taxonomy" id="48140"/>
    <lineage>
        <taxon>Eukaryota</taxon>
        <taxon>Fungi</taxon>
        <taxon>Dikarya</taxon>
        <taxon>Basidiomycota</taxon>
        <taxon>Agaricomycotina</taxon>
        <taxon>Agaricomycetes</taxon>
        <taxon>Polyporales</taxon>
        <taxon>Phanerochaetaceae</taxon>
        <taxon>Phanerochaete</taxon>
    </lineage>
</organism>
<protein>
    <submittedName>
        <fullName evidence="1">Uncharacterized protein</fullName>
    </submittedName>
</protein>
<comment type="caution">
    <text evidence="1">The sequence shown here is derived from an EMBL/GenBank/DDBJ whole genome shotgun (WGS) entry which is preliminary data.</text>
</comment>
<reference evidence="1 2" key="1">
    <citation type="submission" date="2021-08" db="EMBL/GenBank/DDBJ databases">
        <title>Draft Genome Sequence of Phanerochaete sordida strain YK-624.</title>
        <authorList>
            <person name="Mori T."/>
            <person name="Dohra H."/>
            <person name="Suzuki T."/>
            <person name="Kawagishi H."/>
            <person name="Hirai H."/>
        </authorList>
    </citation>
    <scope>NUCLEOTIDE SEQUENCE [LARGE SCALE GENOMIC DNA]</scope>
    <source>
        <strain evidence="1 2">YK-624</strain>
    </source>
</reference>
<keyword evidence="2" id="KW-1185">Reference proteome</keyword>